<keyword evidence="14" id="KW-1185">Reference proteome</keyword>
<accession>A0A9Q0I2B1</accession>
<organism evidence="13 14">
    <name type="scientific">Muraenolepis orangiensis</name>
    <name type="common">Patagonian moray cod</name>
    <dbReference type="NCBI Taxonomy" id="630683"/>
    <lineage>
        <taxon>Eukaryota</taxon>
        <taxon>Metazoa</taxon>
        <taxon>Chordata</taxon>
        <taxon>Craniata</taxon>
        <taxon>Vertebrata</taxon>
        <taxon>Euteleostomi</taxon>
        <taxon>Actinopterygii</taxon>
        <taxon>Neopterygii</taxon>
        <taxon>Teleostei</taxon>
        <taxon>Neoteleostei</taxon>
        <taxon>Acanthomorphata</taxon>
        <taxon>Zeiogadaria</taxon>
        <taxon>Gadariae</taxon>
        <taxon>Gadiformes</taxon>
        <taxon>Muraenolepidoidei</taxon>
        <taxon>Muraenolepididae</taxon>
        <taxon>Muraenolepis</taxon>
    </lineage>
</organism>
<feature type="compositionally biased region" description="Low complexity" evidence="9">
    <location>
        <begin position="86"/>
        <end position="97"/>
    </location>
</feature>
<feature type="coiled-coil region" evidence="8">
    <location>
        <begin position="1074"/>
        <end position="1104"/>
    </location>
</feature>
<dbReference type="SUPFAM" id="SSF50156">
    <property type="entry name" value="PDZ domain-like"/>
    <property type="match status" value="1"/>
</dbReference>
<dbReference type="GO" id="GO:0043296">
    <property type="term" value="C:apical junction complex"/>
    <property type="evidence" value="ECO:0007669"/>
    <property type="project" value="TreeGrafter"/>
</dbReference>
<proteinExistence type="inferred from homology"/>
<evidence type="ECO:0000313" key="14">
    <source>
        <dbReference type="Proteomes" id="UP001148018"/>
    </source>
</evidence>
<dbReference type="Pfam" id="PF08688">
    <property type="entry name" value="ASD1"/>
    <property type="match status" value="2"/>
</dbReference>
<dbReference type="Proteomes" id="UP001148018">
    <property type="component" value="Unassembled WGS sequence"/>
</dbReference>
<dbReference type="InterPro" id="IPR014800">
    <property type="entry name" value="ASD1_dom"/>
</dbReference>
<comment type="similarity">
    <text evidence="2">Belongs to the shroom family.</text>
</comment>
<feature type="region of interest" description="Disordered" evidence="9">
    <location>
        <begin position="803"/>
        <end position="902"/>
    </location>
</feature>
<evidence type="ECO:0008006" key="15">
    <source>
        <dbReference type="Google" id="ProtNLM"/>
    </source>
</evidence>
<name>A0A9Q0I2B1_9TELE</name>
<dbReference type="PROSITE" id="PS51307">
    <property type="entry name" value="ASD2"/>
    <property type="match status" value="1"/>
</dbReference>
<feature type="compositionally biased region" description="Polar residues" evidence="9">
    <location>
        <begin position="556"/>
        <end position="572"/>
    </location>
</feature>
<evidence type="ECO:0000256" key="9">
    <source>
        <dbReference type="SAM" id="MobiDB-lite"/>
    </source>
</evidence>
<feature type="compositionally biased region" description="Polar residues" evidence="9">
    <location>
        <begin position="587"/>
        <end position="598"/>
    </location>
</feature>
<feature type="compositionally biased region" description="Pro residues" evidence="9">
    <location>
        <begin position="845"/>
        <end position="857"/>
    </location>
</feature>
<evidence type="ECO:0000256" key="5">
    <source>
        <dbReference type="ARBA" id="ARBA00023203"/>
    </source>
</evidence>
<dbReference type="GO" id="GO:0005874">
    <property type="term" value="C:microtubule"/>
    <property type="evidence" value="ECO:0007669"/>
    <property type="project" value="UniProtKB-KW"/>
</dbReference>
<feature type="region of interest" description="Disordered" evidence="9">
    <location>
        <begin position="614"/>
        <end position="729"/>
    </location>
</feature>
<evidence type="ECO:0000256" key="4">
    <source>
        <dbReference type="ARBA" id="ARBA00022701"/>
    </source>
</evidence>
<dbReference type="InterPro" id="IPR027685">
    <property type="entry name" value="Shroom_fam"/>
</dbReference>
<dbReference type="PANTHER" id="PTHR15012:SF38">
    <property type="entry name" value="PROTEIN SHROOM2-LIKE ISOFORM X1"/>
    <property type="match status" value="1"/>
</dbReference>
<dbReference type="Gene3D" id="6.10.250.3120">
    <property type="match status" value="1"/>
</dbReference>
<feature type="domain" description="ASD2" evidence="12">
    <location>
        <begin position="858"/>
        <end position="1150"/>
    </location>
</feature>
<dbReference type="Pfam" id="PF08687">
    <property type="entry name" value="ASD2"/>
    <property type="match status" value="2"/>
</dbReference>
<dbReference type="PROSITE" id="PS50106">
    <property type="entry name" value="PDZ"/>
    <property type="match status" value="1"/>
</dbReference>
<evidence type="ECO:0000259" key="11">
    <source>
        <dbReference type="PROSITE" id="PS51306"/>
    </source>
</evidence>
<evidence type="ECO:0000256" key="1">
    <source>
        <dbReference type="ARBA" id="ARBA00004245"/>
    </source>
</evidence>
<keyword evidence="6" id="KW-0206">Cytoskeleton</keyword>
<evidence type="ECO:0000256" key="8">
    <source>
        <dbReference type="SAM" id="Coils"/>
    </source>
</evidence>
<dbReference type="InterPro" id="IPR036034">
    <property type="entry name" value="PDZ_sf"/>
</dbReference>
<dbReference type="InterPro" id="IPR014799">
    <property type="entry name" value="ASD2_dom"/>
</dbReference>
<dbReference type="PANTHER" id="PTHR15012">
    <property type="entry name" value="APICAL PROTEIN/SHROOM-RELATED"/>
    <property type="match status" value="1"/>
</dbReference>
<reference evidence="13" key="1">
    <citation type="submission" date="2022-07" db="EMBL/GenBank/DDBJ databases">
        <title>Chromosome-level genome of Muraenolepis orangiensis.</title>
        <authorList>
            <person name="Kim J."/>
        </authorList>
    </citation>
    <scope>NUCLEOTIDE SEQUENCE</scope>
    <source>
        <strain evidence="13">KU_S4_2022</strain>
        <tissue evidence="13">Muscle</tissue>
    </source>
</reference>
<feature type="region of interest" description="Disordered" evidence="9">
    <location>
        <begin position="76"/>
        <end position="129"/>
    </location>
</feature>
<dbReference type="GO" id="GO:0005912">
    <property type="term" value="C:adherens junction"/>
    <property type="evidence" value="ECO:0007669"/>
    <property type="project" value="TreeGrafter"/>
</dbReference>
<dbReference type="Gene3D" id="2.30.42.10">
    <property type="match status" value="1"/>
</dbReference>
<feature type="region of interest" description="Disordered" evidence="9">
    <location>
        <begin position="322"/>
        <end position="368"/>
    </location>
</feature>
<keyword evidence="3" id="KW-0963">Cytoplasm</keyword>
<dbReference type="AlphaFoldDB" id="A0A9Q0I2B1"/>
<feature type="domain" description="PDZ" evidence="10">
    <location>
        <begin position="17"/>
        <end position="65"/>
    </location>
</feature>
<dbReference type="OrthoDB" id="10063560at2759"/>
<dbReference type="GO" id="GO:0030864">
    <property type="term" value="C:cortical actin cytoskeleton"/>
    <property type="evidence" value="ECO:0007669"/>
    <property type="project" value="TreeGrafter"/>
</dbReference>
<gene>
    <name evidence="13" type="ORF">NHX12_014668</name>
</gene>
<feature type="region of interest" description="Disordered" evidence="9">
    <location>
        <begin position="152"/>
        <end position="199"/>
    </location>
</feature>
<comment type="subcellular location">
    <subcellularLocation>
        <location evidence="1">Cytoplasm</location>
        <location evidence="1">Cytoskeleton</location>
    </subcellularLocation>
</comment>
<evidence type="ECO:0000313" key="13">
    <source>
        <dbReference type="EMBL" id="KAJ3584172.1"/>
    </source>
</evidence>
<feature type="compositionally biased region" description="Basic and acidic residues" evidence="9">
    <location>
        <begin position="336"/>
        <end position="345"/>
    </location>
</feature>
<keyword evidence="5 7" id="KW-0009">Actin-binding</keyword>
<dbReference type="InterPro" id="IPR001478">
    <property type="entry name" value="PDZ"/>
</dbReference>
<feature type="region of interest" description="Disordered" evidence="9">
    <location>
        <begin position="219"/>
        <end position="282"/>
    </location>
</feature>
<feature type="region of interest" description="Disordered" evidence="9">
    <location>
        <begin position="941"/>
        <end position="961"/>
    </location>
</feature>
<keyword evidence="4" id="KW-0493">Microtubule</keyword>
<feature type="compositionally biased region" description="Basic and acidic residues" evidence="9">
    <location>
        <begin position="243"/>
        <end position="255"/>
    </location>
</feature>
<dbReference type="EMBL" id="JANIIK010000119">
    <property type="protein sequence ID" value="KAJ3584172.1"/>
    <property type="molecule type" value="Genomic_DNA"/>
</dbReference>
<comment type="caution">
    <text evidence="13">The sequence shown here is derived from an EMBL/GenBank/DDBJ whole genome shotgun (WGS) entry which is preliminary data.</text>
</comment>
<sequence length="1157" mass="124734">MTKCNLERVGQFLPQAGSAAAGVSLLAGDEVVRVNGVALGGWRKEAISLVKSAHKTLALVVRRFLTKILRNSMRKNRFKGKNEEASSSSCPHSWHSSKLTEEDPEPAGRETAPVPVWQPMRETRPKEVPERNLHQLSGHFHSVAAMERLEVPAPPYRPGRPAPNTPSGGPEPASRDSGFSCFSSGSSSPPVPDALPPTRKATSTENIFFKGLLSEAGVGRQPRPEQHQHFQPRHQPPPLGNRGWERPRAPGDHPAPRVSFSGRAGMGPVWQVPPPAPPLRSDSFAATKVFPYSDGLLAHRRRSHCPGSEAEGIANDHRAFKPHGLAAPAGKVPEAASRKAAKDSLHPSAASGRHHDPPGKLFSLSSNDVRQGPPCSAYLLAAHQRQRSDDSPLWPRGCTAPKAQQQSVASYYRSLQDIPADTGGSKHTRLSAAAIKGGSETASACSPKSGVVKALQAPPQSQTTHVDDKEHGSLSPSGHQHPHLAASLDSSPPDNESRSLAPRRPLGGGSPVANRQPAAGAGGDPADDPDPGDGCSGKPCRRGDRYATALRHQVQQKRAQLQKSRSAVTLTCAQEDHEEDEEEPESWRSTAVHSSSNTYKDHLKEAQARVLQATSFQRRDLEPVGQAGEGGGGRPSRIGGRRRFPLAKRVHSFSEPDKMDQVGTAEGRPRSRPVFSKPVLKSSIPSPASDPRGEARASGGRPPPGEADAAGPVVGSGQEPASPDQQRLGTFAEYQATWSLQKKLAEVKAKGRYRSAENILDPGADIAAVCVHERSRSSPSADFYASEASVPWSDPGNSVCVKPPTCGQQGGPLDREGETESCSAGLQCGRPTHGSALPDHTPKMDPLPPGLQLPFEPPRLLTDRPPPAAVAVGEESPSRKENGTGEASPPARKVPEDAKREELARDIVGRDRALADILDQRGMRTTMDLMEGLFPQDQLLLQGGSSHPRRRGPPAAGPRLTAEDRWAPGVSRGRELIGSLAQKLAVLREARLSLQEDVEENEALGREVEAGVQRLCTPNQLDKFRMFVGDLDKVVSLLLSLSGRLARVENALGNGEEQDPPPAPEEKRTLTEKRALLLRQHEDARELKENLDRRERAVSRVMEAQLDARGLDDYRHFVKMKSALAIEQRTLEDKVKLGEEQLNGLLDSLPPEQRPAL</sequence>
<feature type="compositionally biased region" description="Basic residues" evidence="9">
    <location>
        <begin position="639"/>
        <end position="651"/>
    </location>
</feature>
<feature type="compositionally biased region" description="Low complexity" evidence="9">
    <location>
        <begin position="177"/>
        <end position="188"/>
    </location>
</feature>
<evidence type="ECO:0000259" key="10">
    <source>
        <dbReference type="PROSITE" id="PS50106"/>
    </source>
</evidence>
<evidence type="ECO:0000256" key="3">
    <source>
        <dbReference type="ARBA" id="ARBA00022490"/>
    </source>
</evidence>
<evidence type="ECO:0000259" key="12">
    <source>
        <dbReference type="PROSITE" id="PS51307"/>
    </source>
</evidence>
<evidence type="ECO:0000256" key="7">
    <source>
        <dbReference type="PROSITE-ProRule" id="PRU00637"/>
    </source>
</evidence>
<feature type="compositionally biased region" description="Pro residues" evidence="9">
    <location>
        <begin position="152"/>
        <end position="164"/>
    </location>
</feature>
<feature type="compositionally biased region" description="Basic and acidic residues" evidence="9">
    <location>
        <begin position="893"/>
        <end position="902"/>
    </location>
</feature>
<evidence type="ECO:0000256" key="2">
    <source>
        <dbReference type="ARBA" id="ARBA00006469"/>
    </source>
</evidence>
<dbReference type="GO" id="GO:0007015">
    <property type="term" value="P:actin filament organization"/>
    <property type="evidence" value="ECO:0007669"/>
    <property type="project" value="TreeGrafter"/>
</dbReference>
<feature type="domain" description="ASD1" evidence="11">
    <location>
        <begin position="603"/>
        <end position="663"/>
    </location>
</feature>
<feature type="region of interest" description="Disordered" evidence="9">
    <location>
        <begin position="436"/>
        <end position="599"/>
    </location>
</feature>
<dbReference type="GO" id="GO:0051015">
    <property type="term" value="F:actin filament binding"/>
    <property type="evidence" value="ECO:0007669"/>
    <property type="project" value="InterPro"/>
</dbReference>
<protein>
    <recommendedName>
        <fullName evidence="15">Protein Shroom2</fullName>
    </recommendedName>
</protein>
<dbReference type="GO" id="GO:0016324">
    <property type="term" value="C:apical plasma membrane"/>
    <property type="evidence" value="ECO:0007669"/>
    <property type="project" value="TreeGrafter"/>
</dbReference>
<dbReference type="PROSITE" id="PS51306">
    <property type="entry name" value="ASD1"/>
    <property type="match status" value="1"/>
</dbReference>
<evidence type="ECO:0000256" key="6">
    <source>
        <dbReference type="ARBA" id="ARBA00023212"/>
    </source>
</evidence>
<keyword evidence="8" id="KW-0175">Coiled coil</keyword>